<dbReference type="KEGG" id="arac:E0W69_002800"/>
<evidence type="ECO:0000313" key="2">
    <source>
        <dbReference type="Proteomes" id="UP000292424"/>
    </source>
</evidence>
<organism evidence="1 2">
    <name type="scientific">Rhizosphaericola mali</name>
    <dbReference type="NCBI Taxonomy" id="2545455"/>
    <lineage>
        <taxon>Bacteria</taxon>
        <taxon>Pseudomonadati</taxon>
        <taxon>Bacteroidota</taxon>
        <taxon>Chitinophagia</taxon>
        <taxon>Chitinophagales</taxon>
        <taxon>Chitinophagaceae</taxon>
        <taxon>Rhizosphaericola</taxon>
    </lineage>
</organism>
<protein>
    <submittedName>
        <fullName evidence="1">Uncharacterized protein</fullName>
    </submittedName>
</protein>
<dbReference type="EMBL" id="CP044016">
    <property type="protein sequence ID" value="QES87640.1"/>
    <property type="molecule type" value="Genomic_DNA"/>
</dbReference>
<dbReference type="OrthoDB" id="980645at2"/>
<evidence type="ECO:0000313" key="1">
    <source>
        <dbReference type="EMBL" id="QES87640.1"/>
    </source>
</evidence>
<dbReference type="AlphaFoldDB" id="A0A5P2G1C9"/>
<keyword evidence="2" id="KW-1185">Reference proteome</keyword>
<dbReference type="Proteomes" id="UP000292424">
    <property type="component" value="Chromosome"/>
</dbReference>
<accession>A0A5P2G1C9</accession>
<reference evidence="1 2" key="1">
    <citation type="submission" date="2019-09" db="EMBL/GenBank/DDBJ databases">
        <title>Complete genome sequence of Arachidicoccus sp. B3-10 isolated from apple orchard soil.</title>
        <authorList>
            <person name="Kim H.S."/>
            <person name="Han K.-I."/>
            <person name="Suh M.K."/>
            <person name="Lee K.C."/>
            <person name="Eom M.K."/>
            <person name="Kim J.-S."/>
            <person name="Kang S.W."/>
            <person name="Sin Y."/>
            <person name="Lee J.-S."/>
        </authorList>
    </citation>
    <scope>NUCLEOTIDE SEQUENCE [LARGE SCALE GENOMIC DNA]</scope>
    <source>
        <strain evidence="1 2">B3-10</strain>
    </source>
</reference>
<dbReference type="RefSeq" id="WP_150136670.1">
    <property type="nucleotide sequence ID" value="NZ_CP044016.1"/>
</dbReference>
<proteinExistence type="predicted"/>
<name>A0A5P2G1C9_9BACT</name>
<gene>
    <name evidence="1" type="ORF">E0W69_002800</name>
</gene>
<sequence>MRALKKEEQKEKDLGLEFNKANYQICANNFPVIENIANPSINNTISKITPRNLSMLYHQYYFHLLKPPILQYT</sequence>